<evidence type="ECO:0000313" key="1">
    <source>
        <dbReference type="EMBL" id="KAA6355141.1"/>
    </source>
</evidence>
<dbReference type="EMBL" id="SNRW01035099">
    <property type="protein sequence ID" value="KAA6355141.1"/>
    <property type="molecule type" value="Genomic_DNA"/>
</dbReference>
<sequence>MKGIQAQPEIINVKDAKQAFSSTAQAVDPTHLKDALSKTAVAQQLTPVTVLIDCPLCNQNLKSDEVWDHLKKNHKDKKHLYKDISDILHFALRDPSTGNLTINDSALIKCPYCQETIQGNFERHLSTLPHTQAYCPFKAPLGFVICPFCKDKHQ</sequence>
<accession>A0A5J4TBS7</accession>
<comment type="caution">
    <text evidence="1">The sequence shown here is derived from an EMBL/GenBank/DDBJ whole genome shotgun (WGS) entry which is preliminary data.</text>
</comment>
<dbReference type="Proteomes" id="UP000324800">
    <property type="component" value="Unassembled WGS sequence"/>
</dbReference>
<protein>
    <submittedName>
        <fullName evidence="1">Uncharacterized protein</fullName>
    </submittedName>
</protein>
<proteinExistence type="predicted"/>
<evidence type="ECO:0000313" key="2">
    <source>
        <dbReference type="Proteomes" id="UP000324800"/>
    </source>
</evidence>
<reference evidence="1 2" key="1">
    <citation type="submission" date="2019-03" db="EMBL/GenBank/DDBJ databases">
        <title>Single cell metagenomics reveals metabolic interactions within the superorganism composed of flagellate Streblomastix strix and complex community of Bacteroidetes bacteria on its surface.</title>
        <authorList>
            <person name="Treitli S.C."/>
            <person name="Kolisko M."/>
            <person name="Husnik F."/>
            <person name="Keeling P."/>
            <person name="Hampl V."/>
        </authorList>
    </citation>
    <scope>NUCLEOTIDE SEQUENCE [LARGE SCALE GENOMIC DNA]</scope>
    <source>
        <strain evidence="1">ST1C</strain>
    </source>
</reference>
<feature type="non-terminal residue" evidence="1">
    <location>
        <position position="154"/>
    </location>
</feature>
<name>A0A5J4TBS7_9EUKA</name>
<gene>
    <name evidence="1" type="ORF">EZS28_049332</name>
</gene>
<organism evidence="1 2">
    <name type="scientific">Streblomastix strix</name>
    <dbReference type="NCBI Taxonomy" id="222440"/>
    <lineage>
        <taxon>Eukaryota</taxon>
        <taxon>Metamonada</taxon>
        <taxon>Preaxostyla</taxon>
        <taxon>Oxymonadida</taxon>
        <taxon>Streblomastigidae</taxon>
        <taxon>Streblomastix</taxon>
    </lineage>
</organism>
<dbReference type="AlphaFoldDB" id="A0A5J4TBS7"/>